<gene>
    <name evidence="1" type="ORF">SCLTRI_LOCUS8828</name>
</gene>
<evidence type="ECO:0000313" key="1">
    <source>
        <dbReference type="EMBL" id="CAD6449035.1"/>
    </source>
</evidence>
<dbReference type="AlphaFoldDB" id="A0A8H2W3N5"/>
<dbReference type="Proteomes" id="UP000624404">
    <property type="component" value="Unassembled WGS sequence"/>
</dbReference>
<sequence>MADQERDVRDREIVPQNCRVVRLLLLSTSIMGDHSSKNAKNLRRNLLQTWTYITEDLVTNEYYAWLLKELTNRPAIKPAWMSSTTHLLATSTAVSFIAVTDRSEVLHNPAIISLTTNHQKHDDASSVSPSCS</sequence>
<evidence type="ECO:0000313" key="2">
    <source>
        <dbReference type="Proteomes" id="UP000624404"/>
    </source>
</evidence>
<keyword evidence="2" id="KW-1185">Reference proteome</keyword>
<reference evidence="1" key="1">
    <citation type="submission" date="2020-10" db="EMBL/GenBank/DDBJ databases">
        <authorList>
            <person name="Kusch S."/>
        </authorList>
    </citation>
    <scope>NUCLEOTIDE SEQUENCE</scope>
    <source>
        <strain evidence="1">SwB9</strain>
    </source>
</reference>
<name>A0A8H2W3N5_9HELO</name>
<dbReference type="EMBL" id="CAJHIA010000033">
    <property type="protein sequence ID" value="CAD6449035.1"/>
    <property type="molecule type" value="Genomic_DNA"/>
</dbReference>
<organism evidence="1 2">
    <name type="scientific">Sclerotinia trifoliorum</name>
    <dbReference type="NCBI Taxonomy" id="28548"/>
    <lineage>
        <taxon>Eukaryota</taxon>
        <taxon>Fungi</taxon>
        <taxon>Dikarya</taxon>
        <taxon>Ascomycota</taxon>
        <taxon>Pezizomycotina</taxon>
        <taxon>Leotiomycetes</taxon>
        <taxon>Helotiales</taxon>
        <taxon>Sclerotiniaceae</taxon>
        <taxon>Sclerotinia</taxon>
    </lineage>
</organism>
<dbReference type="OrthoDB" id="3515910at2759"/>
<comment type="caution">
    <text evidence="1">The sequence shown here is derived from an EMBL/GenBank/DDBJ whole genome shotgun (WGS) entry which is preliminary data.</text>
</comment>
<protein>
    <submittedName>
        <fullName evidence="1">Ccd4c356-ca29-4785-adea-69b6e8929bab</fullName>
    </submittedName>
</protein>
<proteinExistence type="predicted"/>
<accession>A0A8H2W3N5</accession>